<dbReference type="InterPro" id="IPR036865">
    <property type="entry name" value="CRAL-TRIO_dom_sf"/>
</dbReference>
<dbReference type="InterPro" id="IPR036273">
    <property type="entry name" value="CRAL/TRIO_N_dom_sf"/>
</dbReference>
<dbReference type="SMART" id="SM00516">
    <property type="entry name" value="SEC14"/>
    <property type="match status" value="1"/>
</dbReference>
<sequence>MPAAHEDWDLPAVPRGGDDDPGRAARRVLADRGGPREQVLQALAEWVREKKLPETSDGALVKFAHSCDYDLERSKKCVKSFYSTRAQAADLFSGWDTDLPNIRSILDVIIIAIMPRKTPDNYRVVVNSLHTPETDAYVFVDVCRVLLMVMESVFLSEPTVDGLVVVHDMGKASFAHFMKFGWAVPKKLTAYTQEALPLKQQTMHLVNCSGFIDKGLRLMSHIGRKEDWERLSVHRGDDHTELHRRVPPDCLPSDLGGTLPPLAELHDMTVRRLAAFKDVFHRLLP</sequence>
<proteinExistence type="predicted"/>
<feature type="domain" description="CRAL-TRIO" evidence="2">
    <location>
        <begin position="98"/>
        <end position="263"/>
    </location>
</feature>
<dbReference type="CDD" id="cd00170">
    <property type="entry name" value="SEC14"/>
    <property type="match status" value="1"/>
</dbReference>
<keyword evidence="3" id="KW-1185">Reference proteome</keyword>
<evidence type="ECO:0000256" key="1">
    <source>
        <dbReference type="SAM" id="MobiDB-lite"/>
    </source>
</evidence>
<dbReference type="SUPFAM" id="SSF46938">
    <property type="entry name" value="CRAL/TRIO N-terminal domain"/>
    <property type="match status" value="1"/>
</dbReference>
<dbReference type="PANTHER" id="PTHR10174">
    <property type="entry name" value="ALPHA-TOCOPHEROL TRANSFER PROTEIN-RELATED"/>
    <property type="match status" value="1"/>
</dbReference>
<dbReference type="PRINTS" id="PR00180">
    <property type="entry name" value="CRETINALDHBP"/>
</dbReference>
<evidence type="ECO:0000259" key="2">
    <source>
        <dbReference type="PROSITE" id="PS50191"/>
    </source>
</evidence>
<accession>A0A6J1T8Z1</accession>
<protein>
    <submittedName>
        <fullName evidence="4">Clavesin-1-like</fullName>
    </submittedName>
</protein>
<evidence type="ECO:0000313" key="3">
    <source>
        <dbReference type="Proteomes" id="UP000504606"/>
    </source>
</evidence>
<dbReference type="OrthoDB" id="1434354at2759"/>
<dbReference type="KEGG" id="foc:113214777"/>
<feature type="region of interest" description="Disordered" evidence="1">
    <location>
        <begin position="1"/>
        <end position="24"/>
    </location>
</feature>
<dbReference type="GO" id="GO:1902936">
    <property type="term" value="F:phosphatidylinositol bisphosphate binding"/>
    <property type="evidence" value="ECO:0007669"/>
    <property type="project" value="TreeGrafter"/>
</dbReference>
<dbReference type="PANTHER" id="PTHR10174:SF213">
    <property type="entry name" value="CRAL-TRIO DOMAIN-CONTAINING PROTEIN"/>
    <property type="match status" value="1"/>
</dbReference>
<dbReference type="RefSeq" id="XP_026290034.1">
    <property type="nucleotide sequence ID" value="XM_026434249.2"/>
</dbReference>
<dbReference type="SUPFAM" id="SSF52087">
    <property type="entry name" value="CRAL/TRIO domain"/>
    <property type="match status" value="1"/>
</dbReference>
<organism evidence="3 4">
    <name type="scientific">Frankliniella occidentalis</name>
    <name type="common">Western flower thrips</name>
    <name type="synonym">Euthrips occidentalis</name>
    <dbReference type="NCBI Taxonomy" id="133901"/>
    <lineage>
        <taxon>Eukaryota</taxon>
        <taxon>Metazoa</taxon>
        <taxon>Ecdysozoa</taxon>
        <taxon>Arthropoda</taxon>
        <taxon>Hexapoda</taxon>
        <taxon>Insecta</taxon>
        <taxon>Pterygota</taxon>
        <taxon>Neoptera</taxon>
        <taxon>Paraneoptera</taxon>
        <taxon>Thysanoptera</taxon>
        <taxon>Terebrantia</taxon>
        <taxon>Thripoidea</taxon>
        <taxon>Thripidae</taxon>
        <taxon>Frankliniella</taxon>
    </lineage>
</organism>
<dbReference type="AlphaFoldDB" id="A0A6J1T8Z1"/>
<dbReference type="GeneID" id="113214777"/>
<gene>
    <name evidence="4" type="primary">LOC113214777</name>
</gene>
<reference evidence="4" key="1">
    <citation type="submission" date="2025-08" db="UniProtKB">
        <authorList>
            <consortium name="RefSeq"/>
        </authorList>
    </citation>
    <scope>IDENTIFICATION</scope>
    <source>
        <tissue evidence="4">Whole organism</tissue>
    </source>
</reference>
<dbReference type="Proteomes" id="UP000504606">
    <property type="component" value="Unplaced"/>
</dbReference>
<dbReference type="Gene3D" id="3.40.525.10">
    <property type="entry name" value="CRAL-TRIO lipid binding domain"/>
    <property type="match status" value="1"/>
</dbReference>
<dbReference type="Gene3D" id="1.10.8.20">
    <property type="entry name" value="N-terminal domain of phosphatidylinositol transfer protein sec14p"/>
    <property type="match status" value="1"/>
</dbReference>
<dbReference type="PROSITE" id="PS50191">
    <property type="entry name" value="CRAL_TRIO"/>
    <property type="match status" value="1"/>
</dbReference>
<evidence type="ECO:0000313" key="4">
    <source>
        <dbReference type="RefSeq" id="XP_026290034.1"/>
    </source>
</evidence>
<dbReference type="Pfam" id="PF00650">
    <property type="entry name" value="CRAL_TRIO"/>
    <property type="match status" value="1"/>
</dbReference>
<dbReference type="InterPro" id="IPR001251">
    <property type="entry name" value="CRAL-TRIO_dom"/>
</dbReference>
<name>A0A6J1T8Z1_FRAOC</name>
<dbReference type="GO" id="GO:0016020">
    <property type="term" value="C:membrane"/>
    <property type="evidence" value="ECO:0007669"/>
    <property type="project" value="TreeGrafter"/>
</dbReference>